<gene>
    <name evidence="2" type="ORF">F8M41_003766</name>
</gene>
<accession>A0A8H4A773</accession>
<dbReference type="OrthoDB" id="2457155at2759"/>
<dbReference type="Proteomes" id="UP000439903">
    <property type="component" value="Unassembled WGS sequence"/>
</dbReference>
<sequence length="252" mass="29073">MIPRQSRQISFCEEFYRTLEKVPAPGKIVLIINNILVTITLTMFLIDDSSADNILYGNQNKNMTELHGYNHDMASFGSIAAIFCILFCGEIYFCVFCTACSSCGGYLVVGCGFLLNIFGTAFSIPLAYPYIKDQIVGPDNQIIQCNQIDSLGSWHDQWCAYHQRRIILSWLLIFVWFTMFFIYLAIALLIVLVVLYKRGYRISKLWVIYQYQYKKGLFLTWLKEQNEKSKQHIKPTNTKNVKSDTVEIVSIE</sequence>
<feature type="transmembrane region" description="Helical" evidence="1">
    <location>
        <begin position="107"/>
        <end position="131"/>
    </location>
</feature>
<feature type="transmembrane region" description="Helical" evidence="1">
    <location>
        <begin position="167"/>
        <end position="196"/>
    </location>
</feature>
<comment type="caution">
    <text evidence="2">The sequence shown here is derived from an EMBL/GenBank/DDBJ whole genome shotgun (WGS) entry which is preliminary data.</text>
</comment>
<proteinExistence type="predicted"/>
<evidence type="ECO:0000256" key="1">
    <source>
        <dbReference type="SAM" id="Phobius"/>
    </source>
</evidence>
<keyword evidence="3" id="KW-1185">Reference proteome</keyword>
<reference evidence="2 3" key="1">
    <citation type="journal article" date="2019" name="Environ. Microbiol.">
        <title>At the nexus of three kingdoms: the genome of the mycorrhizal fungus Gigaspora margarita provides insights into plant, endobacterial and fungal interactions.</title>
        <authorList>
            <person name="Venice F."/>
            <person name="Ghignone S."/>
            <person name="Salvioli di Fossalunga A."/>
            <person name="Amselem J."/>
            <person name="Novero M."/>
            <person name="Xianan X."/>
            <person name="Sedzielewska Toro K."/>
            <person name="Morin E."/>
            <person name="Lipzen A."/>
            <person name="Grigoriev I.V."/>
            <person name="Henrissat B."/>
            <person name="Martin F.M."/>
            <person name="Bonfante P."/>
        </authorList>
    </citation>
    <scope>NUCLEOTIDE SEQUENCE [LARGE SCALE GENOMIC DNA]</scope>
    <source>
        <strain evidence="2 3">BEG34</strain>
    </source>
</reference>
<feature type="transmembrane region" description="Helical" evidence="1">
    <location>
        <begin position="28"/>
        <end position="46"/>
    </location>
</feature>
<dbReference type="EMBL" id="WTPW01001334">
    <property type="protein sequence ID" value="KAF0441720.1"/>
    <property type="molecule type" value="Genomic_DNA"/>
</dbReference>
<keyword evidence="1" id="KW-1133">Transmembrane helix</keyword>
<organism evidence="2 3">
    <name type="scientific">Gigaspora margarita</name>
    <dbReference type="NCBI Taxonomy" id="4874"/>
    <lineage>
        <taxon>Eukaryota</taxon>
        <taxon>Fungi</taxon>
        <taxon>Fungi incertae sedis</taxon>
        <taxon>Mucoromycota</taxon>
        <taxon>Glomeromycotina</taxon>
        <taxon>Glomeromycetes</taxon>
        <taxon>Diversisporales</taxon>
        <taxon>Gigasporaceae</taxon>
        <taxon>Gigaspora</taxon>
    </lineage>
</organism>
<keyword evidence="1" id="KW-0812">Transmembrane</keyword>
<name>A0A8H4A773_GIGMA</name>
<dbReference type="AlphaFoldDB" id="A0A8H4A773"/>
<evidence type="ECO:0000313" key="3">
    <source>
        <dbReference type="Proteomes" id="UP000439903"/>
    </source>
</evidence>
<evidence type="ECO:0000313" key="2">
    <source>
        <dbReference type="EMBL" id="KAF0441720.1"/>
    </source>
</evidence>
<protein>
    <recommendedName>
        <fullName evidence="4">Transmembrane protein</fullName>
    </recommendedName>
</protein>
<keyword evidence="1" id="KW-0472">Membrane</keyword>
<feature type="transmembrane region" description="Helical" evidence="1">
    <location>
        <begin position="73"/>
        <end position="95"/>
    </location>
</feature>
<evidence type="ECO:0008006" key="4">
    <source>
        <dbReference type="Google" id="ProtNLM"/>
    </source>
</evidence>